<comment type="catalytic activity">
    <reaction evidence="1">
        <text>ATP + protein L-histidine = ADP + protein N-phospho-L-histidine.</text>
        <dbReference type="EC" id="2.7.13.3"/>
    </reaction>
</comment>
<reference evidence="14" key="1">
    <citation type="submission" date="2016-11" db="EMBL/GenBank/DDBJ databases">
        <authorList>
            <person name="Varghese N."/>
            <person name="Submissions S."/>
        </authorList>
    </citation>
    <scope>NUCLEOTIDE SEQUENCE [LARGE SCALE GENOMIC DNA]</scope>
    <source>
        <strain evidence="14">DSM 16990</strain>
    </source>
</reference>
<evidence type="ECO:0000256" key="2">
    <source>
        <dbReference type="ARBA" id="ARBA00004651"/>
    </source>
</evidence>
<dbReference type="PRINTS" id="PR00344">
    <property type="entry name" value="BCTRLSENSOR"/>
</dbReference>
<evidence type="ECO:0000256" key="10">
    <source>
        <dbReference type="ARBA" id="ARBA00023136"/>
    </source>
</evidence>
<feature type="domain" description="Histidine kinase" evidence="12">
    <location>
        <begin position="249"/>
        <end position="462"/>
    </location>
</feature>
<keyword evidence="10 11" id="KW-0472">Membrane</keyword>
<keyword evidence="9 11" id="KW-1133">Transmembrane helix</keyword>
<evidence type="ECO:0000256" key="4">
    <source>
        <dbReference type="ARBA" id="ARBA00022475"/>
    </source>
</evidence>
<dbReference type="CDD" id="cd00082">
    <property type="entry name" value="HisKA"/>
    <property type="match status" value="1"/>
</dbReference>
<dbReference type="InterPro" id="IPR036097">
    <property type="entry name" value="HisK_dim/P_sf"/>
</dbReference>
<dbReference type="Proteomes" id="UP000184287">
    <property type="component" value="Unassembled WGS sequence"/>
</dbReference>
<dbReference type="EC" id="2.7.13.3" evidence="3"/>
<organism evidence="13 14">
    <name type="scientific">Pedobacter caeni</name>
    <dbReference type="NCBI Taxonomy" id="288992"/>
    <lineage>
        <taxon>Bacteria</taxon>
        <taxon>Pseudomonadati</taxon>
        <taxon>Bacteroidota</taxon>
        <taxon>Sphingobacteriia</taxon>
        <taxon>Sphingobacteriales</taxon>
        <taxon>Sphingobacteriaceae</taxon>
        <taxon>Pedobacter</taxon>
    </lineage>
</organism>
<dbReference type="RefSeq" id="WP_084528849.1">
    <property type="nucleotide sequence ID" value="NZ_FQUQ01000002.1"/>
</dbReference>
<dbReference type="GO" id="GO:0005886">
    <property type="term" value="C:plasma membrane"/>
    <property type="evidence" value="ECO:0007669"/>
    <property type="project" value="UniProtKB-SubCell"/>
</dbReference>
<dbReference type="InterPro" id="IPR005467">
    <property type="entry name" value="His_kinase_dom"/>
</dbReference>
<feature type="transmembrane region" description="Helical" evidence="11">
    <location>
        <begin position="212"/>
        <end position="234"/>
    </location>
</feature>
<dbReference type="STRING" id="288992.SAMN04488522_1021271"/>
<evidence type="ECO:0000256" key="8">
    <source>
        <dbReference type="ARBA" id="ARBA00022777"/>
    </source>
</evidence>
<evidence type="ECO:0000256" key="1">
    <source>
        <dbReference type="ARBA" id="ARBA00000085"/>
    </source>
</evidence>
<dbReference type="CDD" id="cd00075">
    <property type="entry name" value="HATPase"/>
    <property type="match status" value="1"/>
</dbReference>
<dbReference type="SUPFAM" id="SSF55874">
    <property type="entry name" value="ATPase domain of HSP90 chaperone/DNA topoisomerase II/histidine kinase"/>
    <property type="match status" value="1"/>
</dbReference>
<dbReference type="GO" id="GO:0016036">
    <property type="term" value="P:cellular response to phosphate starvation"/>
    <property type="evidence" value="ECO:0007669"/>
    <property type="project" value="TreeGrafter"/>
</dbReference>
<dbReference type="SUPFAM" id="SSF47384">
    <property type="entry name" value="Homodimeric domain of signal transducing histidine kinase"/>
    <property type="match status" value="1"/>
</dbReference>
<name>A0A1M5BNU8_9SPHI</name>
<evidence type="ECO:0000313" key="14">
    <source>
        <dbReference type="Proteomes" id="UP000184287"/>
    </source>
</evidence>
<evidence type="ECO:0000256" key="3">
    <source>
        <dbReference type="ARBA" id="ARBA00012438"/>
    </source>
</evidence>
<keyword evidence="6" id="KW-0808">Transferase</keyword>
<evidence type="ECO:0000256" key="11">
    <source>
        <dbReference type="SAM" id="Phobius"/>
    </source>
</evidence>
<dbReference type="SMART" id="SM00387">
    <property type="entry name" value="HATPase_c"/>
    <property type="match status" value="1"/>
</dbReference>
<protein>
    <recommendedName>
        <fullName evidence="3">histidine kinase</fullName>
        <ecNumber evidence="3">2.7.13.3</ecNumber>
    </recommendedName>
</protein>
<evidence type="ECO:0000256" key="7">
    <source>
        <dbReference type="ARBA" id="ARBA00022692"/>
    </source>
</evidence>
<dbReference type="PANTHER" id="PTHR45453:SF2">
    <property type="entry name" value="HISTIDINE KINASE"/>
    <property type="match status" value="1"/>
</dbReference>
<accession>A0A1M5BNU8</accession>
<dbReference type="InterPro" id="IPR036890">
    <property type="entry name" value="HATPase_C_sf"/>
</dbReference>
<dbReference type="Pfam" id="PF02518">
    <property type="entry name" value="HATPase_c"/>
    <property type="match status" value="1"/>
</dbReference>
<dbReference type="Gene3D" id="3.30.565.10">
    <property type="entry name" value="Histidine kinase-like ATPase, C-terminal domain"/>
    <property type="match status" value="1"/>
</dbReference>
<evidence type="ECO:0000256" key="6">
    <source>
        <dbReference type="ARBA" id="ARBA00022679"/>
    </source>
</evidence>
<evidence type="ECO:0000256" key="5">
    <source>
        <dbReference type="ARBA" id="ARBA00022553"/>
    </source>
</evidence>
<evidence type="ECO:0000259" key="12">
    <source>
        <dbReference type="PROSITE" id="PS50109"/>
    </source>
</evidence>
<proteinExistence type="predicted"/>
<evidence type="ECO:0000256" key="9">
    <source>
        <dbReference type="ARBA" id="ARBA00022989"/>
    </source>
</evidence>
<dbReference type="EMBL" id="FQUQ01000002">
    <property type="protein sequence ID" value="SHF43882.1"/>
    <property type="molecule type" value="Genomic_DNA"/>
</dbReference>
<keyword evidence="8 13" id="KW-0418">Kinase</keyword>
<sequence>MKRKLSFILFIALLTCSGIISFQFFWMYSAYKVNEDNFNKNASIILQRSIDDYQLQHAGISSSIISATEVSISTVDSSGNCGPCLELKKKQIEAVKKKAMEALNKRIEEGQVQQKHINADNMDKDMLFLLSRLISKSRNQTVNLEVLQKKYRKELAKSNIDVDFSLSFVRASKKAEKAQVVGQVGFSENNTMIQGSFINRGRYLLLQTLSPILISLVLILLTAGSLWYMLYVILRQKKLDNIKNDFINNMTHELRTPIAILKSTHEALDKFGEVTDLEKTQRYLKMNITVLDKLENSVERILDINEYEKQERVARLENVNLKRLVQEVINRFSLNEGSSITYEYRLSNEEVITEAYAMDTIISNLIDNAVKYAKNEQAKILVRIFPLGDGWQLQVADNGYGIQSRHLPFIFDKFYRVPMGNLHNVKGYGLGLNYVKVLVQLLKGEISIESKPDVGTTFTIKF</sequence>
<keyword evidence="4" id="KW-1003">Cell membrane</keyword>
<dbReference type="GO" id="GO:0004721">
    <property type="term" value="F:phosphoprotein phosphatase activity"/>
    <property type="evidence" value="ECO:0007669"/>
    <property type="project" value="TreeGrafter"/>
</dbReference>
<keyword evidence="14" id="KW-1185">Reference proteome</keyword>
<dbReference type="Gene3D" id="1.10.287.130">
    <property type="match status" value="1"/>
</dbReference>
<dbReference type="PANTHER" id="PTHR45453">
    <property type="entry name" value="PHOSPHATE REGULON SENSOR PROTEIN PHOR"/>
    <property type="match status" value="1"/>
</dbReference>
<dbReference type="InterPro" id="IPR050351">
    <property type="entry name" value="BphY/WalK/GraS-like"/>
</dbReference>
<dbReference type="InterPro" id="IPR003594">
    <property type="entry name" value="HATPase_dom"/>
</dbReference>
<dbReference type="AlphaFoldDB" id="A0A1M5BNU8"/>
<dbReference type="GO" id="GO:0000155">
    <property type="term" value="F:phosphorelay sensor kinase activity"/>
    <property type="evidence" value="ECO:0007669"/>
    <property type="project" value="InterPro"/>
</dbReference>
<comment type="subcellular location">
    <subcellularLocation>
        <location evidence="2">Cell membrane</location>
        <topology evidence="2">Multi-pass membrane protein</topology>
    </subcellularLocation>
</comment>
<dbReference type="PROSITE" id="PS50109">
    <property type="entry name" value="HIS_KIN"/>
    <property type="match status" value="1"/>
</dbReference>
<evidence type="ECO:0000313" key="13">
    <source>
        <dbReference type="EMBL" id="SHF43882.1"/>
    </source>
</evidence>
<keyword evidence="7 11" id="KW-0812">Transmembrane</keyword>
<dbReference type="Pfam" id="PF00512">
    <property type="entry name" value="HisKA"/>
    <property type="match status" value="1"/>
</dbReference>
<gene>
    <name evidence="13" type="ORF">SAMN04488522_1021271</name>
</gene>
<dbReference type="SMART" id="SM00388">
    <property type="entry name" value="HisKA"/>
    <property type="match status" value="1"/>
</dbReference>
<dbReference type="OrthoDB" id="921707at2"/>
<dbReference type="InterPro" id="IPR003661">
    <property type="entry name" value="HisK_dim/P_dom"/>
</dbReference>
<keyword evidence="5" id="KW-0597">Phosphoprotein</keyword>
<dbReference type="InterPro" id="IPR004358">
    <property type="entry name" value="Sig_transdc_His_kin-like_C"/>
</dbReference>